<sequence length="235" mass="25695">MRWSTNETGNGIGLDTWTSETDCANGIACGIGIEIETGTGDGTEKEIENGTGVIGNEKENENNENKNEIESGCETERRKEIGITASGTGRENEIEWTDGARIESIETGNKTESEAGNGNDCEQVIGKERLERNWDRRARSRPRPTATLPAPPPLPPPCYFGVCRLDIGSESGREVTVGAHRDSARLQPTSAVPHPPSARQVDIELRRASLRNNDHDRRRGDERHSAGPLPRCSPQ</sequence>
<feature type="region of interest" description="Disordered" evidence="1">
    <location>
        <begin position="174"/>
        <end position="235"/>
    </location>
</feature>
<evidence type="ECO:0000256" key="1">
    <source>
        <dbReference type="SAM" id="MobiDB-lite"/>
    </source>
</evidence>
<accession>A0ABY7CEP5</accession>
<feature type="region of interest" description="Disordered" evidence="1">
    <location>
        <begin position="107"/>
        <end position="156"/>
    </location>
</feature>
<feature type="compositionally biased region" description="Basic and acidic residues" evidence="1">
    <location>
        <begin position="125"/>
        <end position="137"/>
    </location>
</feature>
<reference evidence="2" key="1">
    <citation type="submission" date="2022-10" db="EMBL/GenBank/DDBJ databases">
        <title>Puccinia triticina Genome sequencing and assembly.</title>
        <authorList>
            <person name="Li C."/>
        </authorList>
    </citation>
    <scope>NUCLEOTIDE SEQUENCE</scope>
    <source>
        <strain evidence="2">Pt15</strain>
    </source>
</reference>
<dbReference type="GeneID" id="77808871"/>
<protein>
    <submittedName>
        <fullName evidence="2">Uncharacterized protein</fullName>
    </submittedName>
</protein>
<keyword evidence="3" id="KW-1185">Reference proteome</keyword>
<dbReference type="EMBL" id="CP110424">
    <property type="protein sequence ID" value="WAQ83676.1"/>
    <property type="molecule type" value="Genomic_DNA"/>
</dbReference>
<feature type="compositionally biased region" description="Basic and acidic residues" evidence="1">
    <location>
        <begin position="201"/>
        <end position="225"/>
    </location>
</feature>
<proteinExistence type="predicted"/>
<feature type="compositionally biased region" description="Basic and acidic residues" evidence="1">
    <location>
        <begin position="56"/>
        <end position="74"/>
    </location>
</feature>
<dbReference type="Proteomes" id="UP001164743">
    <property type="component" value="Chromosome 4A"/>
</dbReference>
<evidence type="ECO:0000313" key="2">
    <source>
        <dbReference type="EMBL" id="WAQ83676.1"/>
    </source>
</evidence>
<dbReference type="RefSeq" id="XP_053019231.1">
    <property type="nucleotide sequence ID" value="XM_053167976.1"/>
</dbReference>
<organism evidence="2 3">
    <name type="scientific">Puccinia triticina</name>
    <dbReference type="NCBI Taxonomy" id="208348"/>
    <lineage>
        <taxon>Eukaryota</taxon>
        <taxon>Fungi</taxon>
        <taxon>Dikarya</taxon>
        <taxon>Basidiomycota</taxon>
        <taxon>Pucciniomycotina</taxon>
        <taxon>Pucciniomycetes</taxon>
        <taxon>Pucciniales</taxon>
        <taxon>Pucciniaceae</taxon>
        <taxon>Puccinia</taxon>
    </lineage>
</organism>
<evidence type="ECO:0000313" key="3">
    <source>
        <dbReference type="Proteomes" id="UP001164743"/>
    </source>
</evidence>
<name>A0ABY7CEP5_9BASI</name>
<feature type="region of interest" description="Disordered" evidence="1">
    <location>
        <begin position="35"/>
        <end position="74"/>
    </location>
</feature>
<gene>
    <name evidence="2" type="ORF">PtA15_4A124</name>
</gene>